<gene>
    <name evidence="2" type="ORF">F9962_12020</name>
</gene>
<organism evidence="2 3">
    <name type="scientific">Bacteroides stercoris</name>
    <dbReference type="NCBI Taxonomy" id="46506"/>
    <lineage>
        <taxon>Bacteria</taxon>
        <taxon>Pseudomonadati</taxon>
        <taxon>Bacteroidota</taxon>
        <taxon>Bacteroidia</taxon>
        <taxon>Bacteroidales</taxon>
        <taxon>Bacteroidaceae</taxon>
        <taxon>Bacteroides</taxon>
    </lineage>
</organism>
<name>A0A7J5L127_BACSE</name>
<protein>
    <submittedName>
        <fullName evidence="2">Uncharacterized protein</fullName>
    </submittedName>
</protein>
<feature type="transmembrane region" description="Helical" evidence="1">
    <location>
        <begin position="7"/>
        <end position="29"/>
    </location>
</feature>
<proteinExistence type="predicted"/>
<feature type="transmembrane region" description="Helical" evidence="1">
    <location>
        <begin position="41"/>
        <end position="58"/>
    </location>
</feature>
<evidence type="ECO:0000313" key="3">
    <source>
        <dbReference type="Proteomes" id="UP000440773"/>
    </source>
</evidence>
<keyword evidence="1" id="KW-0472">Membrane</keyword>
<evidence type="ECO:0000313" key="2">
    <source>
        <dbReference type="EMBL" id="KAB5280550.1"/>
    </source>
</evidence>
<sequence length="77" mass="9677">MSELRLIIRWILSPLWLAIFIVYLPIWYIQMSWYYFSFQDYWSAYLILWDRVMLFMKLKTKLRKNDGKDNLQVKHPQ</sequence>
<reference evidence="2 3" key="1">
    <citation type="journal article" date="2019" name="Nat. Med.">
        <title>A library of human gut bacterial isolates paired with longitudinal multiomics data enables mechanistic microbiome research.</title>
        <authorList>
            <person name="Poyet M."/>
            <person name="Groussin M."/>
            <person name="Gibbons S.M."/>
            <person name="Avila-Pacheco J."/>
            <person name="Jiang X."/>
            <person name="Kearney S.M."/>
            <person name="Perrotta A.R."/>
            <person name="Berdy B."/>
            <person name="Zhao S."/>
            <person name="Lieberman T.D."/>
            <person name="Swanson P.K."/>
            <person name="Smith M."/>
            <person name="Roesemann S."/>
            <person name="Alexander J.E."/>
            <person name="Rich S.A."/>
            <person name="Livny J."/>
            <person name="Vlamakis H."/>
            <person name="Clish C."/>
            <person name="Bullock K."/>
            <person name="Deik A."/>
            <person name="Scott J."/>
            <person name="Pierce K.A."/>
            <person name="Xavier R.J."/>
            <person name="Alm E.J."/>
        </authorList>
    </citation>
    <scope>NUCLEOTIDE SEQUENCE [LARGE SCALE GENOMIC DNA]</scope>
    <source>
        <strain evidence="2 3">BIOML-A17</strain>
    </source>
</reference>
<accession>A0A7J5L127</accession>
<dbReference type="AlphaFoldDB" id="A0A7J5L127"/>
<dbReference type="Proteomes" id="UP000440773">
    <property type="component" value="Unassembled WGS sequence"/>
</dbReference>
<evidence type="ECO:0000256" key="1">
    <source>
        <dbReference type="SAM" id="Phobius"/>
    </source>
</evidence>
<comment type="caution">
    <text evidence="2">The sequence shown here is derived from an EMBL/GenBank/DDBJ whole genome shotgun (WGS) entry which is preliminary data.</text>
</comment>
<dbReference type="EMBL" id="WCLP01000031">
    <property type="protein sequence ID" value="KAB5280550.1"/>
    <property type="molecule type" value="Genomic_DNA"/>
</dbReference>
<keyword evidence="1" id="KW-0812">Transmembrane</keyword>
<keyword evidence="1" id="KW-1133">Transmembrane helix</keyword>